<dbReference type="Pfam" id="PF05699">
    <property type="entry name" value="Dimer_Tnp_hAT"/>
    <property type="match status" value="1"/>
</dbReference>
<comment type="caution">
    <text evidence="2">The sequence shown here is derived from an EMBL/GenBank/DDBJ whole genome shotgun (WGS) entry which is preliminary data.</text>
</comment>
<dbReference type="EMBL" id="JBIMZQ010000026">
    <property type="protein sequence ID" value="KAL3663721.1"/>
    <property type="molecule type" value="Genomic_DNA"/>
</dbReference>
<gene>
    <name evidence="2" type="ORF">V7S43_011136</name>
</gene>
<name>A0ABD3FBP8_9STRA</name>
<evidence type="ECO:0000313" key="3">
    <source>
        <dbReference type="Proteomes" id="UP001632037"/>
    </source>
</evidence>
<protein>
    <recommendedName>
        <fullName evidence="1">HAT C-terminal dimerisation domain-containing protein</fullName>
    </recommendedName>
</protein>
<dbReference type="Proteomes" id="UP001632037">
    <property type="component" value="Unassembled WGS sequence"/>
</dbReference>
<keyword evidence="3" id="KW-1185">Reference proteome</keyword>
<dbReference type="SUPFAM" id="SSF53098">
    <property type="entry name" value="Ribonuclease H-like"/>
    <property type="match status" value="1"/>
</dbReference>
<sequence>MLEKKANGETKTVLDFWKRHEETNAYNFLPRVARLLFAVPSSSAAIERDFDVNGMMVTAQRSSLSNHNIEMCSFLNRNRTFTDITEGKALTDEEYEKATPTSMLVDVEPGNGEMSTMEWQMPLFASLWGNTGDEESKTNIE</sequence>
<dbReference type="InterPro" id="IPR008906">
    <property type="entry name" value="HATC_C_dom"/>
</dbReference>
<dbReference type="AlphaFoldDB" id="A0ABD3FBP8"/>
<organism evidence="2 3">
    <name type="scientific">Phytophthora oleae</name>
    <dbReference type="NCBI Taxonomy" id="2107226"/>
    <lineage>
        <taxon>Eukaryota</taxon>
        <taxon>Sar</taxon>
        <taxon>Stramenopiles</taxon>
        <taxon>Oomycota</taxon>
        <taxon>Peronosporomycetes</taxon>
        <taxon>Peronosporales</taxon>
        <taxon>Peronosporaceae</taxon>
        <taxon>Phytophthora</taxon>
    </lineage>
</organism>
<feature type="domain" description="HAT C-terminal dimerisation" evidence="1">
    <location>
        <begin position="12"/>
        <end position="78"/>
    </location>
</feature>
<evidence type="ECO:0000259" key="1">
    <source>
        <dbReference type="Pfam" id="PF05699"/>
    </source>
</evidence>
<reference evidence="2 3" key="1">
    <citation type="submission" date="2024-09" db="EMBL/GenBank/DDBJ databases">
        <title>Genome sequencing and assembly of Phytophthora oleae, isolate VK10A, causative agent of rot of olive drupes.</title>
        <authorList>
            <person name="Conti Taguali S."/>
            <person name="Riolo M."/>
            <person name="La Spada F."/>
            <person name="Cacciola S.O."/>
            <person name="Dionisio G."/>
        </authorList>
    </citation>
    <scope>NUCLEOTIDE SEQUENCE [LARGE SCALE GENOMIC DNA]</scope>
    <source>
        <strain evidence="2 3">VK10A</strain>
    </source>
</reference>
<dbReference type="InterPro" id="IPR012337">
    <property type="entry name" value="RNaseH-like_sf"/>
</dbReference>
<proteinExistence type="predicted"/>
<accession>A0ABD3FBP8</accession>
<evidence type="ECO:0000313" key="2">
    <source>
        <dbReference type="EMBL" id="KAL3663721.1"/>
    </source>
</evidence>